<dbReference type="AlphaFoldDB" id="A0A2T0X179"/>
<name>A0A2T0X179_9RHOB</name>
<dbReference type="Proteomes" id="UP000238801">
    <property type="component" value="Unassembled WGS sequence"/>
</dbReference>
<comment type="caution">
    <text evidence="3">The sequence shown here is derived from an EMBL/GenBank/DDBJ whole genome shotgun (WGS) entry which is preliminary data.</text>
</comment>
<evidence type="ECO:0000256" key="2">
    <source>
        <dbReference type="SAM" id="SignalP"/>
    </source>
</evidence>
<keyword evidence="4" id="KW-1185">Reference proteome</keyword>
<keyword evidence="1" id="KW-0812">Transmembrane</keyword>
<evidence type="ECO:0000256" key="1">
    <source>
        <dbReference type="SAM" id="Phobius"/>
    </source>
</evidence>
<proteinExistence type="predicted"/>
<dbReference type="EMBL" id="PVTT01000002">
    <property type="protein sequence ID" value="PRY92677.1"/>
    <property type="molecule type" value="Genomic_DNA"/>
</dbReference>
<organism evidence="3 4">
    <name type="scientific">Hasllibacter halocynthiae</name>
    <dbReference type="NCBI Taxonomy" id="595589"/>
    <lineage>
        <taxon>Bacteria</taxon>
        <taxon>Pseudomonadati</taxon>
        <taxon>Pseudomonadota</taxon>
        <taxon>Alphaproteobacteria</taxon>
        <taxon>Rhodobacterales</taxon>
        <taxon>Roseobacteraceae</taxon>
        <taxon>Hasllibacter</taxon>
    </lineage>
</organism>
<accession>A0A2T0X179</accession>
<protein>
    <submittedName>
        <fullName evidence="3">Uncharacterized protein</fullName>
    </submittedName>
</protein>
<reference evidence="3 4" key="1">
    <citation type="submission" date="2018-03" db="EMBL/GenBank/DDBJ databases">
        <title>Genomic Encyclopedia of Archaeal and Bacterial Type Strains, Phase II (KMG-II): from individual species to whole genera.</title>
        <authorList>
            <person name="Goeker M."/>
        </authorList>
    </citation>
    <scope>NUCLEOTIDE SEQUENCE [LARGE SCALE GENOMIC DNA]</scope>
    <source>
        <strain evidence="3 4">DSM 29318</strain>
    </source>
</reference>
<dbReference type="RefSeq" id="WP_106160355.1">
    <property type="nucleotide sequence ID" value="NZ_PVTT01000002.1"/>
</dbReference>
<gene>
    <name evidence="3" type="ORF">BCF33_1530</name>
</gene>
<keyword evidence="1" id="KW-1133">Transmembrane helix</keyword>
<dbReference type="OrthoDB" id="7859107at2"/>
<sequence>MAYLVRRLLAGILQAVFLSGGALAAALATAQHRPDLTLEAGVATVLLAGLMLCGQLVPGAGPPRTAPRFRERPGAVTPRKVRRTIRTAEGCVWKPVGGSMSTRLMRYGCARCGKTGYGPMGRAPLACLRNSAVPQL</sequence>
<keyword evidence="1" id="KW-0472">Membrane</keyword>
<feature type="signal peptide" evidence="2">
    <location>
        <begin position="1"/>
        <end position="24"/>
    </location>
</feature>
<evidence type="ECO:0000313" key="3">
    <source>
        <dbReference type="EMBL" id="PRY92677.1"/>
    </source>
</evidence>
<feature type="chain" id="PRO_5015640898" evidence="2">
    <location>
        <begin position="25"/>
        <end position="136"/>
    </location>
</feature>
<keyword evidence="2" id="KW-0732">Signal</keyword>
<feature type="transmembrane region" description="Helical" evidence="1">
    <location>
        <begin position="40"/>
        <end position="60"/>
    </location>
</feature>
<evidence type="ECO:0000313" key="4">
    <source>
        <dbReference type="Proteomes" id="UP000238801"/>
    </source>
</evidence>